<reference evidence="15 16" key="1">
    <citation type="journal article" date="2015" name="Nature">
        <title>rRNA introns, odd ribosomes, and small enigmatic genomes across a large radiation of phyla.</title>
        <authorList>
            <person name="Brown C.T."/>
            <person name="Hug L.A."/>
            <person name="Thomas B.C."/>
            <person name="Sharon I."/>
            <person name="Castelle C.J."/>
            <person name="Singh A."/>
            <person name="Wilkins M.J."/>
            <person name="Williams K.H."/>
            <person name="Banfield J.F."/>
        </authorList>
    </citation>
    <scope>NUCLEOTIDE SEQUENCE [LARGE SCALE GENOMIC DNA]</scope>
</reference>
<evidence type="ECO:0000259" key="14">
    <source>
        <dbReference type="Pfam" id="PF02163"/>
    </source>
</evidence>
<dbReference type="PANTHER" id="PTHR35864:SF1">
    <property type="entry name" value="ZINC METALLOPROTEASE YWHC-RELATED"/>
    <property type="match status" value="1"/>
</dbReference>
<accession>A0A0G1ENG5</accession>
<keyword evidence="12 13" id="KW-0472">Membrane</keyword>
<sequence length="206" mass="22799">MDATNAIFYIAILIMSIVIHEVSHGFMAEYFGDNTARSAGRLTLNPIRHLDLFGSIILPAFLVITRAGFLFGWAKPVPYNPNNLSDRKWGTIWVAAAGVLSNFLIAIIFGIIIRATSGMSLSPGFYFITSAIVIVNLALGIFNLIPIPPLDGSKILFSFLPESAFSYMLALERYGLILLLVFIIFFAEYLFPVLAFLFHFITGLPL</sequence>
<keyword evidence="7" id="KW-0479">Metal-binding</keyword>
<feature type="domain" description="Peptidase M50" evidence="14">
    <location>
        <begin position="117"/>
        <end position="162"/>
    </location>
</feature>
<dbReference type="InterPro" id="IPR052348">
    <property type="entry name" value="Metallopeptidase_M50B"/>
</dbReference>
<gene>
    <name evidence="15" type="ORF">UV91_C0004G0009</name>
</gene>
<evidence type="ECO:0000256" key="3">
    <source>
        <dbReference type="ARBA" id="ARBA00007931"/>
    </source>
</evidence>
<dbReference type="Proteomes" id="UP000033907">
    <property type="component" value="Unassembled WGS sequence"/>
</dbReference>
<dbReference type="AlphaFoldDB" id="A0A0G1ENG5"/>
<dbReference type="EMBL" id="LCGH01000004">
    <property type="protein sequence ID" value="KKT11540.1"/>
    <property type="molecule type" value="Genomic_DNA"/>
</dbReference>
<keyword evidence="6 13" id="KW-0812">Transmembrane</keyword>
<name>A0A0G1ENG5_9BACT</name>
<protein>
    <recommendedName>
        <fullName evidence="14">Peptidase M50 domain-containing protein</fullName>
    </recommendedName>
</protein>
<dbReference type="InterPro" id="IPR044537">
    <property type="entry name" value="Rip2-like"/>
</dbReference>
<feature type="transmembrane region" description="Helical" evidence="13">
    <location>
        <begin position="177"/>
        <end position="201"/>
    </location>
</feature>
<keyword evidence="5" id="KW-0645">Protease</keyword>
<keyword evidence="11" id="KW-0482">Metalloprotease</keyword>
<comment type="subcellular location">
    <subcellularLocation>
        <location evidence="2">Cell membrane</location>
        <topology evidence="2">Multi-pass membrane protein</topology>
    </subcellularLocation>
</comment>
<organism evidence="15 16">
    <name type="scientific">Candidatus Nomurabacteria bacterium GW2011_GWF2_43_24</name>
    <dbReference type="NCBI Taxonomy" id="1618778"/>
    <lineage>
        <taxon>Bacteria</taxon>
        <taxon>Candidatus Nomuraibacteriota</taxon>
    </lineage>
</organism>
<dbReference type="Pfam" id="PF02163">
    <property type="entry name" value="Peptidase_M50"/>
    <property type="match status" value="1"/>
</dbReference>
<keyword evidence="8" id="KW-0378">Hydrolase</keyword>
<evidence type="ECO:0000256" key="1">
    <source>
        <dbReference type="ARBA" id="ARBA00001947"/>
    </source>
</evidence>
<evidence type="ECO:0000256" key="6">
    <source>
        <dbReference type="ARBA" id="ARBA00022692"/>
    </source>
</evidence>
<comment type="cofactor">
    <cofactor evidence="1">
        <name>Zn(2+)</name>
        <dbReference type="ChEBI" id="CHEBI:29105"/>
    </cofactor>
</comment>
<feature type="transmembrane region" description="Helical" evidence="13">
    <location>
        <begin position="6"/>
        <end position="31"/>
    </location>
</feature>
<proteinExistence type="inferred from homology"/>
<dbReference type="PANTHER" id="PTHR35864">
    <property type="entry name" value="ZINC METALLOPROTEASE MJ0611-RELATED"/>
    <property type="match status" value="1"/>
</dbReference>
<evidence type="ECO:0000313" key="15">
    <source>
        <dbReference type="EMBL" id="KKT11540.1"/>
    </source>
</evidence>
<evidence type="ECO:0000256" key="7">
    <source>
        <dbReference type="ARBA" id="ARBA00022723"/>
    </source>
</evidence>
<feature type="transmembrane region" description="Helical" evidence="13">
    <location>
        <begin position="52"/>
        <end position="72"/>
    </location>
</feature>
<evidence type="ECO:0000256" key="11">
    <source>
        <dbReference type="ARBA" id="ARBA00023049"/>
    </source>
</evidence>
<keyword evidence="9" id="KW-0862">Zinc</keyword>
<evidence type="ECO:0000256" key="12">
    <source>
        <dbReference type="ARBA" id="ARBA00023136"/>
    </source>
</evidence>
<evidence type="ECO:0000256" key="5">
    <source>
        <dbReference type="ARBA" id="ARBA00022670"/>
    </source>
</evidence>
<dbReference type="InterPro" id="IPR008915">
    <property type="entry name" value="Peptidase_M50"/>
</dbReference>
<evidence type="ECO:0000256" key="2">
    <source>
        <dbReference type="ARBA" id="ARBA00004651"/>
    </source>
</evidence>
<comment type="similarity">
    <text evidence="3">Belongs to the peptidase M50B family.</text>
</comment>
<dbReference type="PATRIC" id="fig|1618778.3.peg.284"/>
<comment type="caution">
    <text evidence="15">The sequence shown here is derived from an EMBL/GenBank/DDBJ whole genome shotgun (WGS) entry which is preliminary data.</text>
</comment>
<evidence type="ECO:0000256" key="13">
    <source>
        <dbReference type="SAM" id="Phobius"/>
    </source>
</evidence>
<dbReference type="CDD" id="cd06158">
    <property type="entry name" value="S2P-M50_like_1"/>
    <property type="match status" value="1"/>
</dbReference>
<dbReference type="GO" id="GO:0046872">
    <property type="term" value="F:metal ion binding"/>
    <property type="evidence" value="ECO:0007669"/>
    <property type="project" value="UniProtKB-KW"/>
</dbReference>
<keyword evidence="10 13" id="KW-1133">Transmembrane helix</keyword>
<feature type="transmembrane region" description="Helical" evidence="13">
    <location>
        <begin position="92"/>
        <end position="113"/>
    </location>
</feature>
<evidence type="ECO:0000256" key="10">
    <source>
        <dbReference type="ARBA" id="ARBA00022989"/>
    </source>
</evidence>
<evidence type="ECO:0000256" key="8">
    <source>
        <dbReference type="ARBA" id="ARBA00022801"/>
    </source>
</evidence>
<dbReference type="GO" id="GO:0006508">
    <property type="term" value="P:proteolysis"/>
    <property type="evidence" value="ECO:0007669"/>
    <property type="project" value="UniProtKB-KW"/>
</dbReference>
<dbReference type="GO" id="GO:0005886">
    <property type="term" value="C:plasma membrane"/>
    <property type="evidence" value="ECO:0007669"/>
    <property type="project" value="UniProtKB-SubCell"/>
</dbReference>
<evidence type="ECO:0000313" key="16">
    <source>
        <dbReference type="Proteomes" id="UP000033907"/>
    </source>
</evidence>
<keyword evidence="4" id="KW-1003">Cell membrane</keyword>
<evidence type="ECO:0000256" key="4">
    <source>
        <dbReference type="ARBA" id="ARBA00022475"/>
    </source>
</evidence>
<dbReference type="GO" id="GO:0008237">
    <property type="term" value="F:metallopeptidase activity"/>
    <property type="evidence" value="ECO:0007669"/>
    <property type="project" value="UniProtKB-KW"/>
</dbReference>
<feature type="transmembrane region" description="Helical" evidence="13">
    <location>
        <begin position="125"/>
        <end position="147"/>
    </location>
</feature>
<evidence type="ECO:0000256" key="9">
    <source>
        <dbReference type="ARBA" id="ARBA00022833"/>
    </source>
</evidence>